<organism evidence="9">
    <name type="scientific">Enterobius vermicularis</name>
    <name type="common">Human pinworm</name>
    <dbReference type="NCBI Taxonomy" id="51028"/>
    <lineage>
        <taxon>Eukaryota</taxon>
        <taxon>Metazoa</taxon>
        <taxon>Ecdysozoa</taxon>
        <taxon>Nematoda</taxon>
        <taxon>Chromadorea</taxon>
        <taxon>Rhabditida</taxon>
        <taxon>Spirurina</taxon>
        <taxon>Oxyuridomorpha</taxon>
        <taxon>Oxyuroidea</taxon>
        <taxon>Oxyuridae</taxon>
        <taxon>Enterobius</taxon>
    </lineage>
</organism>
<evidence type="ECO:0000256" key="3">
    <source>
        <dbReference type="ARBA" id="ARBA00022692"/>
    </source>
</evidence>
<sequence>MVCGPKCSGFLLFISLWGTLFLLVVGGLFYNESVGLLEDIPKETNKSAPWDVRINDIKDLYHQNAYNSWVAAAINFAIFVLSSIRLWCLCRTK</sequence>
<comment type="subcellular location">
    <subcellularLocation>
        <location evidence="1">Membrane</location>
        <topology evidence="1">Multi-pass membrane protein</topology>
    </subcellularLocation>
</comment>
<keyword evidence="3 6" id="KW-0812">Transmembrane</keyword>
<dbReference type="STRING" id="51028.A0A0N4V460"/>
<dbReference type="AlphaFoldDB" id="A0A0N4V460"/>
<proteinExistence type="inferred from homology"/>
<evidence type="ECO:0000313" key="8">
    <source>
        <dbReference type="Proteomes" id="UP000274131"/>
    </source>
</evidence>
<keyword evidence="4 6" id="KW-1133">Transmembrane helix</keyword>
<dbReference type="GO" id="GO:0004521">
    <property type="term" value="F:RNA endonuclease activity"/>
    <property type="evidence" value="ECO:0007669"/>
    <property type="project" value="InterPro"/>
</dbReference>
<dbReference type="GO" id="GO:0016020">
    <property type="term" value="C:membrane"/>
    <property type="evidence" value="ECO:0007669"/>
    <property type="project" value="UniProtKB-SubCell"/>
</dbReference>
<evidence type="ECO:0000313" key="7">
    <source>
        <dbReference type="EMBL" id="VDD89830.1"/>
    </source>
</evidence>
<gene>
    <name evidence="7" type="ORF">EVEC_LOCUS4581</name>
</gene>
<protein>
    <submittedName>
        <fullName evidence="9">Ribonuclease kappa</fullName>
    </submittedName>
</protein>
<keyword evidence="5 6" id="KW-0472">Membrane</keyword>
<dbReference type="OrthoDB" id="67317at2759"/>
<reference evidence="7 8" key="2">
    <citation type="submission" date="2018-10" db="EMBL/GenBank/DDBJ databases">
        <authorList>
            <consortium name="Pathogen Informatics"/>
        </authorList>
    </citation>
    <scope>NUCLEOTIDE SEQUENCE [LARGE SCALE GENOMIC DNA]</scope>
</reference>
<evidence type="ECO:0000313" key="9">
    <source>
        <dbReference type="WBParaSite" id="EVEC_0000487301-mRNA-1"/>
    </source>
</evidence>
<keyword evidence="8" id="KW-1185">Reference proteome</keyword>
<evidence type="ECO:0000256" key="5">
    <source>
        <dbReference type="ARBA" id="ARBA00023136"/>
    </source>
</evidence>
<evidence type="ECO:0000256" key="4">
    <source>
        <dbReference type="ARBA" id="ARBA00022989"/>
    </source>
</evidence>
<evidence type="ECO:0000256" key="1">
    <source>
        <dbReference type="ARBA" id="ARBA00004141"/>
    </source>
</evidence>
<evidence type="ECO:0000256" key="2">
    <source>
        <dbReference type="ARBA" id="ARBA00008458"/>
    </source>
</evidence>
<dbReference type="PANTHER" id="PTHR31733">
    <property type="entry name" value="RIBONUCLEASE KAPPA"/>
    <property type="match status" value="1"/>
</dbReference>
<accession>A0A0N4V460</accession>
<dbReference type="WBParaSite" id="EVEC_0000487301-mRNA-1">
    <property type="protein sequence ID" value="EVEC_0000487301-mRNA-1"/>
    <property type="gene ID" value="EVEC_0000487301"/>
</dbReference>
<dbReference type="EMBL" id="UXUI01007898">
    <property type="protein sequence ID" value="VDD89830.1"/>
    <property type="molecule type" value="Genomic_DNA"/>
</dbReference>
<evidence type="ECO:0000256" key="6">
    <source>
        <dbReference type="SAM" id="Phobius"/>
    </source>
</evidence>
<comment type="similarity">
    <text evidence="2">Belongs to the RNase K family.</text>
</comment>
<dbReference type="Proteomes" id="UP000274131">
    <property type="component" value="Unassembled WGS sequence"/>
</dbReference>
<feature type="transmembrane region" description="Helical" evidence="6">
    <location>
        <begin position="7"/>
        <end position="30"/>
    </location>
</feature>
<reference evidence="9" key="1">
    <citation type="submission" date="2017-02" db="UniProtKB">
        <authorList>
            <consortium name="WormBaseParasite"/>
        </authorList>
    </citation>
    <scope>IDENTIFICATION</scope>
</reference>
<name>A0A0N4V460_ENTVE</name>
<feature type="transmembrane region" description="Helical" evidence="6">
    <location>
        <begin position="69"/>
        <end position="88"/>
    </location>
</feature>
<dbReference type="InterPro" id="IPR026770">
    <property type="entry name" value="RNase_K"/>
</dbReference>